<gene>
    <name evidence="2" type="ORF">KC678_04945</name>
</gene>
<reference evidence="2" key="1">
    <citation type="submission" date="2020-04" db="EMBL/GenBank/DDBJ databases">
        <authorList>
            <person name="Zhang T."/>
        </authorList>
    </citation>
    <scope>NUCLEOTIDE SEQUENCE</scope>
    <source>
        <strain evidence="2">HKST-UBA13</strain>
    </source>
</reference>
<keyword evidence="1" id="KW-1133">Transmembrane helix</keyword>
<evidence type="ECO:0000256" key="1">
    <source>
        <dbReference type="SAM" id="Phobius"/>
    </source>
</evidence>
<name>A0A955L2C4_9BACT</name>
<feature type="transmembrane region" description="Helical" evidence="1">
    <location>
        <begin position="102"/>
        <end position="124"/>
    </location>
</feature>
<feature type="transmembrane region" description="Helical" evidence="1">
    <location>
        <begin position="145"/>
        <end position="167"/>
    </location>
</feature>
<proteinExistence type="predicted"/>
<comment type="caution">
    <text evidence="2">The sequence shown here is derived from an EMBL/GenBank/DDBJ whole genome shotgun (WGS) entry which is preliminary data.</text>
</comment>
<evidence type="ECO:0000313" key="2">
    <source>
        <dbReference type="EMBL" id="MCA9381587.1"/>
    </source>
</evidence>
<protein>
    <submittedName>
        <fullName evidence="2">Uncharacterized protein</fullName>
    </submittedName>
</protein>
<reference evidence="2" key="2">
    <citation type="journal article" date="2021" name="Microbiome">
        <title>Successional dynamics and alternative stable states in a saline activated sludge microbial community over 9 years.</title>
        <authorList>
            <person name="Wang Y."/>
            <person name="Ye J."/>
            <person name="Ju F."/>
            <person name="Liu L."/>
            <person name="Boyd J.A."/>
            <person name="Deng Y."/>
            <person name="Parks D.H."/>
            <person name="Jiang X."/>
            <person name="Yin X."/>
            <person name="Woodcroft B.J."/>
            <person name="Tyson G.W."/>
            <person name="Hugenholtz P."/>
            <person name="Polz M.F."/>
            <person name="Zhang T."/>
        </authorList>
    </citation>
    <scope>NUCLEOTIDE SEQUENCE</scope>
    <source>
        <strain evidence="2">HKST-UBA13</strain>
    </source>
</reference>
<evidence type="ECO:0000313" key="3">
    <source>
        <dbReference type="Proteomes" id="UP000775877"/>
    </source>
</evidence>
<sequence>MRKVVLVSQIFLIIFVFSFVFFRGTNRVNAQAECLPDACKVKGGYVPNFTCINEKFVNPGSTCCVDKCAGEDPGEVPAEYQPLFEFFGATFAVTKEQQIPTLINLAITTALGFASVYALIMSIYQGAFVRARATDAEAIEQSNKVILSLIAGFFLAWGFIVIIQVVANLLGLGSLQNLELIGNSGTTITIQ</sequence>
<organism evidence="2 3">
    <name type="scientific">Candidatus Dojkabacteria bacterium</name>
    <dbReference type="NCBI Taxonomy" id="2099670"/>
    <lineage>
        <taxon>Bacteria</taxon>
        <taxon>Candidatus Dojkabacteria</taxon>
    </lineage>
</organism>
<dbReference type="EMBL" id="JAGQLJ010000137">
    <property type="protein sequence ID" value="MCA9381587.1"/>
    <property type="molecule type" value="Genomic_DNA"/>
</dbReference>
<accession>A0A955L2C4</accession>
<keyword evidence="1" id="KW-0812">Transmembrane</keyword>
<dbReference type="Proteomes" id="UP000775877">
    <property type="component" value="Unassembled WGS sequence"/>
</dbReference>
<dbReference type="AlphaFoldDB" id="A0A955L2C4"/>
<keyword evidence="1" id="KW-0472">Membrane</keyword>